<keyword evidence="7" id="KW-0963">Cytoplasm</keyword>
<feature type="active site" description="Proton acceptor" evidence="7 8">
    <location>
        <position position="182"/>
    </location>
</feature>
<dbReference type="InterPro" id="IPR015813">
    <property type="entry name" value="Pyrv/PenolPyrv_kinase-like_dom"/>
</dbReference>
<feature type="binding site" evidence="7 10">
    <location>
        <position position="115"/>
    </location>
    <ligand>
        <name>Mg(2+)</name>
        <dbReference type="ChEBI" id="CHEBI:18420"/>
    </ligand>
</feature>
<feature type="binding site" evidence="7 10">
    <location>
        <position position="84"/>
    </location>
    <ligand>
        <name>Mg(2+)</name>
        <dbReference type="ChEBI" id="CHEBI:18420"/>
    </ligand>
</feature>
<dbReference type="GO" id="GO:0003864">
    <property type="term" value="F:3-methyl-2-oxobutanoate hydroxymethyltransferase activity"/>
    <property type="evidence" value="ECO:0007669"/>
    <property type="project" value="UniProtKB-UniRule"/>
</dbReference>
<dbReference type="PIRSF" id="PIRSF000388">
    <property type="entry name" value="Pantoate_hydroxy_MeTrfase"/>
    <property type="match status" value="1"/>
</dbReference>
<keyword evidence="7 10" id="KW-0479">Metal-binding</keyword>
<dbReference type="SUPFAM" id="SSF51621">
    <property type="entry name" value="Phosphoenolpyruvate/pyruvate domain"/>
    <property type="match status" value="1"/>
</dbReference>
<gene>
    <name evidence="7" type="primary">panB</name>
    <name evidence="11" type="ordered locus">Sgly_2069</name>
</gene>
<keyword evidence="12" id="KW-1185">Reference proteome</keyword>
<dbReference type="HOGENOM" id="CLU_036645_1_0_9"/>
<dbReference type="STRING" id="645991.Sgly_2069"/>
<accession>F0T218</accession>
<evidence type="ECO:0000256" key="8">
    <source>
        <dbReference type="PIRSR" id="PIRSR000388-1"/>
    </source>
</evidence>
<comment type="function">
    <text evidence="6 7">Catalyzes the reversible reaction in which hydroxymethyl group from 5,10-methylenetetrahydrofolate is transferred onto alpha-ketoisovalerate to form ketopantoate.</text>
</comment>
<comment type="catalytic activity">
    <reaction evidence="7">
        <text>(6R)-5,10-methylene-5,6,7,8-tetrahydrofolate + 3-methyl-2-oxobutanoate + H2O = 2-dehydropantoate + (6S)-5,6,7,8-tetrahydrofolate</text>
        <dbReference type="Rhea" id="RHEA:11824"/>
        <dbReference type="ChEBI" id="CHEBI:11561"/>
        <dbReference type="ChEBI" id="CHEBI:11851"/>
        <dbReference type="ChEBI" id="CHEBI:15377"/>
        <dbReference type="ChEBI" id="CHEBI:15636"/>
        <dbReference type="ChEBI" id="CHEBI:57453"/>
        <dbReference type="EC" id="2.1.2.11"/>
    </reaction>
</comment>
<dbReference type="GO" id="GO:0005737">
    <property type="term" value="C:cytoplasm"/>
    <property type="evidence" value="ECO:0007669"/>
    <property type="project" value="UniProtKB-SubCell"/>
</dbReference>
<feature type="binding site" evidence="7 9">
    <location>
        <begin position="45"/>
        <end position="46"/>
    </location>
    <ligand>
        <name>3-methyl-2-oxobutanoate</name>
        <dbReference type="ChEBI" id="CHEBI:11851"/>
    </ligand>
</feature>
<reference evidence="12" key="2">
    <citation type="submission" date="2011-02" db="EMBL/GenBank/DDBJ databases">
        <title>The complete genome of Syntrophobotulus glycolicus DSM 8271.</title>
        <authorList>
            <person name="Lucas S."/>
            <person name="Copeland A."/>
            <person name="Lapidus A."/>
            <person name="Bruce D."/>
            <person name="Goodwin L."/>
            <person name="Pitluck S."/>
            <person name="Kyrpides N."/>
            <person name="Mavromatis K."/>
            <person name="Pagani I."/>
            <person name="Ivanova N."/>
            <person name="Mikhailova N."/>
            <person name="Chertkov O."/>
            <person name="Held B."/>
            <person name="Detter J.C."/>
            <person name="Tapia R."/>
            <person name="Han C."/>
            <person name="Land M."/>
            <person name="Hauser L."/>
            <person name="Markowitz V."/>
            <person name="Cheng J.-F."/>
            <person name="Hugenholtz P."/>
            <person name="Woyke T."/>
            <person name="Wu D."/>
            <person name="Spring S."/>
            <person name="Schroeder M."/>
            <person name="Brambilla E."/>
            <person name="Klenk H.-P."/>
            <person name="Eisen J.A."/>
        </authorList>
    </citation>
    <scope>NUCLEOTIDE SEQUENCE [LARGE SCALE GENOMIC DNA]</scope>
    <source>
        <strain evidence="12">DSM 8271 / FlGlyR</strain>
    </source>
</reference>
<evidence type="ECO:0000256" key="6">
    <source>
        <dbReference type="ARBA" id="ARBA00056497"/>
    </source>
</evidence>
<keyword evidence="5 7" id="KW-0808">Transferase</keyword>
<feature type="binding site" evidence="7 9">
    <location>
        <position position="113"/>
    </location>
    <ligand>
        <name>3-methyl-2-oxobutanoate</name>
        <dbReference type="ChEBI" id="CHEBI:11851"/>
    </ligand>
</feature>
<dbReference type="EC" id="2.1.2.11" evidence="7"/>
<comment type="cofactor">
    <cofactor evidence="7 10">
        <name>Mg(2+)</name>
        <dbReference type="ChEBI" id="CHEBI:18420"/>
    </cofactor>
    <text evidence="7 10">Binds 1 Mg(2+) ion per subunit.</text>
</comment>
<comment type="pathway">
    <text evidence="1 7">Cofactor biosynthesis; (R)-pantothenate biosynthesis; (R)-pantoate from 3-methyl-2-oxobutanoate: step 1/2.</text>
</comment>
<dbReference type="CDD" id="cd06557">
    <property type="entry name" value="KPHMT-like"/>
    <property type="match status" value="1"/>
</dbReference>
<feature type="binding site" evidence="7 9">
    <location>
        <position position="84"/>
    </location>
    <ligand>
        <name>3-methyl-2-oxobutanoate</name>
        <dbReference type="ChEBI" id="CHEBI:11851"/>
    </ligand>
</feature>
<reference evidence="11 12" key="1">
    <citation type="journal article" date="2011" name="Stand. Genomic Sci.">
        <title>Complete genome sequence of Syntrophobotulus glycolicus type strain (FlGlyR).</title>
        <authorList>
            <person name="Han C."/>
            <person name="Mwirichia R."/>
            <person name="Chertkov O."/>
            <person name="Held B."/>
            <person name="Lapidus A."/>
            <person name="Nolan M."/>
            <person name="Lucas S."/>
            <person name="Hammon N."/>
            <person name="Deshpande S."/>
            <person name="Cheng J.F."/>
            <person name="Tapia R."/>
            <person name="Goodwin L."/>
            <person name="Pitluck S."/>
            <person name="Huntemann M."/>
            <person name="Liolios K."/>
            <person name="Ivanova N."/>
            <person name="Pagani I."/>
            <person name="Mavromatis K."/>
            <person name="Ovchinikova G."/>
            <person name="Pati A."/>
            <person name="Chen A."/>
            <person name="Palaniappan K."/>
            <person name="Land M."/>
            <person name="Hauser L."/>
            <person name="Brambilla E.M."/>
            <person name="Rohde M."/>
            <person name="Spring S."/>
            <person name="Sikorski J."/>
            <person name="Goker M."/>
            <person name="Woyke T."/>
            <person name="Bristow J."/>
            <person name="Eisen J.A."/>
            <person name="Markowitz V."/>
            <person name="Hugenholtz P."/>
            <person name="Kyrpides N.C."/>
            <person name="Klenk H.P."/>
            <person name="Detter J.C."/>
        </authorList>
    </citation>
    <scope>NUCLEOTIDE SEQUENCE [LARGE SCALE GENOMIC DNA]</scope>
    <source>
        <strain evidence="12">DSM 8271 / FlGlyR</strain>
    </source>
</reference>
<organism evidence="11 12">
    <name type="scientific">Syntrophobotulus glycolicus (strain DSM 8271 / FlGlyR)</name>
    <dbReference type="NCBI Taxonomy" id="645991"/>
    <lineage>
        <taxon>Bacteria</taxon>
        <taxon>Bacillati</taxon>
        <taxon>Bacillota</taxon>
        <taxon>Clostridia</taxon>
        <taxon>Eubacteriales</taxon>
        <taxon>Desulfitobacteriaceae</taxon>
        <taxon>Syntrophobotulus</taxon>
    </lineage>
</organism>
<protein>
    <recommendedName>
        <fullName evidence="7">3-methyl-2-oxobutanoate hydroxymethyltransferase</fullName>
        <ecNumber evidence="7">2.1.2.11</ecNumber>
    </recommendedName>
    <alternativeName>
        <fullName evidence="7">Ketopantoate hydroxymethyltransferase</fullName>
        <shortName evidence="7">KPHMT</shortName>
    </alternativeName>
</protein>
<feature type="binding site" evidence="7 10">
    <location>
        <position position="45"/>
    </location>
    <ligand>
        <name>Mg(2+)</name>
        <dbReference type="ChEBI" id="CHEBI:18420"/>
    </ligand>
</feature>
<dbReference type="InterPro" id="IPR003700">
    <property type="entry name" value="Pantoate_hydroxy_MeTrfase"/>
</dbReference>
<dbReference type="GO" id="GO:0015940">
    <property type="term" value="P:pantothenate biosynthetic process"/>
    <property type="evidence" value="ECO:0007669"/>
    <property type="project" value="UniProtKB-UniRule"/>
</dbReference>
<dbReference type="UniPathway" id="UPA00028">
    <property type="reaction ID" value="UER00003"/>
</dbReference>
<dbReference type="eggNOG" id="COG0413">
    <property type="taxonomic scope" value="Bacteria"/>
</dbReference>
<evidence type="ECO:0000256" key="4">
    <source>
        <dbReference type="ARBA" id="ARBA00022655"/>
    </source>
</evidence>
<dbReference type="PANTHER" id="PTHR20881">
    <property type="entry name" value="3-METHYL-2-OXOBUTANOATE HYDROXYMETHYLTRANSFERASE"/>
    <property type="match status" value="1"/>
</dbReference>
<dbReference type="NCBIfam" id="TIGR00222">
    <property type="entry name" value="panB"/>
    <property type="match status" value="1"/>
</dbReference>
<dbReference type="InterPro" id="IPR040442">
    <property type="entry name" value="Pyrv_kinase-like_dom_sf"/>
</dbReference>
<dbReference type="HAMAP" id="MF_00156">
    <property type="entry name" value="PanB"/>
    <property type="match status" value="1"/>
</dbReference>
<evidence type="ECO:0000256" key="1">
    <source>
        <dbReference type="ARBA" id="ARBA00005033"/>
    </source>
</evidence>
<evidence type="ECO:0000256" key="7">
    <source>
        <dbReference type="HAMAP-Rule" id="MF_00156"/>
    </source>
</evidence>
<dbReference type="GO" id="GO:0000287">
    <property type="term" value="F:magnesium ion binding"/>
    <property type="evidence" value="ECO:0007669"/>
    <property type="project" value="TreeGrafter"/>
</dbReference>
<keyword evidence="7 10" id="KW-0460">Magnesium</keyword>
<proteinExistence type="inferred from homology"/>
<evidence type="ECO:0000313" key="12">
    <source>
        <dbReference type="Proteomes" id="UP000007488"/>
    </source>
</evidence>
<evidence type="ECO:0000256" key="9">
    <source>
        <dbReference type="PIRSR" id="PIRSR000388-2"/>
    </source>
</evidence>
<dbReference type="Gene3D" id="3.20.20.60">
    <property type="entry name" value="Phosphoenolpyruvate-binding domains"/>
    <property type="match status" value="1"/>
</dbReference>
<dbReference type="EMBL" id="CP002547">
    <property type="protein sequence ID" value="ADY56362.1"/>
    <property type="molecule type" value="Genomic_DNA"/>
</dbReference>
<dbReference type="KEGG" id="sgy:Sgly_2069"/>
<evidence type="ECO:0000256" key="5">
    <source>
        <dbReference type="ARBA" id="ARBA00022679"/>
    </source>
</evidence>
<keyword evidence="4 7" id="KW-0566">Pantothenate biosynthesis</keyword>
<dbReference type="Proteomes" id="UP000007488">
    <property type="component" value="Chromosome"/>
</dbReference>
<dbReference type="PANTHER" id="PTHR20881:SF0">
    <property type="entry name" value="3-METHYL-2-OXOBUTANOATE HYDROXYMETHYLTRANSFERASE"/>
    <property type="match status" value="1"/>
</dbReference>
<evidence type="ECO:0000313" key="11">
    <source>
        <dbReference type="EMBL" id="ADY56362.1"/>
    </source>
</evidence>
<comment type="subcellular location">
    <subcellularLocation>
        <location evidence="7">Cytoplasm</location>
    </subcellularLocation>
</comment>
<evidence type="ECO:0000256" key="10">
    <source>
        <dbReference type="PIRSR" id="PIRSR000388-3"/>
    </source>
</evidence>
<name>F0T218_SYNGF</name>
<comment type="similarity">
    <text evidence="2 7">Belongs to the PanB family.</text>
</comment>
<evidence type="ECO:0000256" key="2">
    <source>
        <dbReference type="ARBA" id="ARBA00008676"/>
    </source>
</evidence>
<sequence length="279" mass="30616">MMKKTILDFWKMSRQQEKITMVTAYDYSSAGLVEKAGADMILVGDSLGMVVLGYESTVPVSMEEMLHHAKAARRGAHDTFVVVDLPFMSYATIEDAMHNAARLVKEGGADAVKMEGGEEIREMAAALVKAGIPIVGHIGLTPQTITKLGGFKVQGKDYDSARRIFHDARALEEAGVFMLVLEAIPAKLAGKITEAIDIPTIGIGASNECSGQVLVYHDLLGLYDKFVPKFVKQYDTLGIKAVEALKRYCADVRTGVFPAEEHSYKIDEEIMNRIDKELK</sequence>
<evidence type="ECO:0000256" key="3">
    <source>
        <dbReference type="ARBA" id="ARBA00011424"/>
    </source>
</evidence>
<comment type="subunit">
    <text evidence="3 7">Homodecamer; pentamer of dimers.</text>
</comment>
<dbReference type="NCBIfam" id="NF001452">
    <property type="entry name" value="PRK00311.1"/>
    <property type="match status" value="1"/>
</dbReference>
<dbReference type="AlphaFoldDB" id="F0T218"/>
<dbReference type="FunFam" id="3.20.20.60:FF:000003">
    <property type="entry name" value="3-methyl-2-oxobutanoate hydroxymethyltransferase"/>
    <property type="match status" value="1"/>
</dbReference>
<dbReference type="Pfam" id="PF02548">
    <property type="entry name" value="Pantoate_transf"/>
    <property type="match status" value="1"/>
</dbReference>